<feature type="domain" description="Acetyl-coenzyme A synthetase N-terminal" evidence="4">
    <location>
        <begin position="12"/>
        <end position="68"/>
    </location>
</feature>
<dbReference type="InParanoid" id="F1A2I7"/>
<dbReference type="AlphaFoldDB" id="F1A2I7"/>
<organism evidence="5 6">
    <name type="scientific">Dictyostelium purpureum</name>
    <name type="common">Slime mold</name>
    <dbReference type="NCBI Taxonomy" id="5786"/>
    <lineage>
        <taxon>Eukaryota</taxon>
        <taxon>Amoebozoa</taxon>
        <taxon>Evosea</taxon>
        <taxon>Eumycetozoa</taxon>
        <taxon>Dictyostelia</taxon>
        <taxon>Dictyosteliales</taxon>
        <taxon>Dictyosteliaceae</taxon>
        <taxon>Dictyostelium</taxon>
    </lineage>
</organism>
<dbReference type="Gene3D" id="3.30.300.30">
    <property type="match status" value="1"/>
</dbReference>
<evidence type="ECO:0000259" key="4">
    <source>
        <dbReference type="Pfam" id="PF16177"/>
    </source>
</evidence>
<dbReference type="InterPro" id="IPR032387">
    <property type="entry name" value="ACAS_N"/>
</dbReference>
<dbReference type="STRING" id="5786.F1A2I7"/>
<feature type="domain" description="AMP-binding enzyme C-terminal" evidence="3">
    <location>
        <begin position="531"/>
        <end position="612"/>
    </location>
</feature>
<dbReference type="GeneID" id="10505196"/>
<proteinExistence type="inferred from homology"/>
<feature type="non-terminal residue" evidence="5">
    <location>
        <position position="1"/>
    </location>
</feature>
<keyword evidence="6" id="KW-1185">Reference proteome</keyword>
<dbReference type="Gene3D" id="3.40.50.12780">
    <property type="entry name" value="N-terminal domain of ligase-like"/>
    <property type="match status" value="1"/>
</dbReference>
<dbReference type="Pfam" id="PF16177">
    <property type="entry name" value="ACAS_N"/>
    <property type="match status" value="1"/>
</dbReference>
<dbReference type="InterPro" id="IPR042099">
    <property type="entry name" value="ANL_N_sf"/>
</dbReference>
<dbReference type="eggNOG" id="KOG1175">
    <property type="taxonomic scope" value="Eukaryota"/>
</dbReference>
<dbReference type="VEuPathDB" id="AmoebaDB:DICPUDRAFT_5486"/>
<evidence type="ECO:0000259" key="2">
    <source>
        <dbReference type="Pfam" id="PF00501"/>
    </source>
</evidence>
<dbReference type="KEGG" id="dpp:DICPUDRAFT_5486"/>
<sequence length="638" mass="73055">KKYPMLSEPFDYTSDLKFSLLNPSSFWDQVSNKYNVKWDKKYESVLNFNNCTKKHEWFNGGLINACYNSIDKNIFERDKKDQVAFVHEIPIKKIKYEITYQQIYEKVTLVSRVLKNLGIKKGDFVMVYMHNSFETIASMLACARIGAIHNVIYSGTLVDTLLVNIEDCKPKLILTSTFCFLMDETPYYYLPILKSALDRSKYKPLNVIIFNRKDITDIVPIDIEIDNSLDWDELVNNSNPLLEYEPVEADHPLYLIYTSGTTNKPKGILRETGGHTVALNYITRVYYGLDDGDTFFTGSNIGWICSHTYLVYGCLMVGCKSVFLEGPYNNLSNDMWGIIQRNKVNAFLITPSTARKLRKIDPKGNSTKNFNLTSLSHISIGSERVDKSIHCYLSKLFNQKVIIEYWQTESGYQMIFNHHQIKMKDNSLGKAVPGYQLRVVSMDPNNTSAVKELEPYEIGELVIKLPVPPCCVRSLLNDEDSKLYNHRYIKYDGYFATGDLVYYDNEGYYYFVSRVDDSIHVGCDIINCSIVEGEISNNSNINDCAVIGIKDEVLTEIPLVLLVLKNDEINNGQIEQIKNQILTYILNIIQIGVRFEPIILIVNSLPKNRNGKSLKSLIRSIFNGEKHSIPSNIDNINI</sequence>
<protein>
    <recommendedName>
        <fullName evidence="7">AMP-dependent synthetase/ligase domain-containing protein</fullName>
    </recommendedName>
</protein>
<dbReference type="Pfam" id="PF13193">
    <property type="entry name" value="AMP-binding_C"/>
    <property type="match status" value="1"/>
</dbReference>
<reference evidence="6" key="1">
    <citation type="journal article" date="2011" name="Genome Biol.">
        <title>Comparative genomics of the social amoebae Dictyostelium discoideum and Dictyostelium purpureum.</title>
        <authorList>
            <consortium name="US DOE Joint Genome Institute (JGI-PGF)"/>
            <person name="Sucgang R."/>
            <person name="Kuo A."/>
            <person name="Tian X."/>
            <person name="Salerno W."/>
            <person name="Parikh A."/>
            <person name="Feasley C.L."/>
            <person name="Dalin E."/>
            <person name="Tu H."/>
            <person name="Huang E."/>
            <person name="Barry K."/>
            <person name="Lindquist E."/>
            <person name="Shapiro H."/>
            <person name="Bruce D."/>
            <person name="Schmutz J."/>
            <person name="Salamov A."/>
            <person name="Fey P."/>
            <person name="Gaudet P."/>
            <person name="Anjard C."/>
            <person name="Babu M.M."/>
            <person name="Basu S."/>
            <person name="Bushmanova Y."/>
            <person name="van der Wel H."/>
            <person name="Katoh-Kurasawa M."/>
            <person name="Dinh C."/>
            <person name="Coutinho P.M."/>
            <person name="Saito T."/>
            <person name="Elias M."/>
            <person name="Schaap P."/>
            <person name="Kay R.R."/>
            <person name="Henrissat B."/>
            <person name="Eichinger L."/>
            <person name="Rivero F."/>
            <person name="Putnam N.H."/>
            <person name="West C.M."/>
            <person name="Loomis W.F."/>
            <person name="Chisholm R.L."/>
            <person name="Shaulsky G."/>
            <person name="Strassmann J.E."/>
            <person name="Queller D.C."/>
            <person name="Kuspa A."/>
            <person name="Grigoriev I.V."/>
        </authorList>
    </citation>
    <scope>NUCLEOTIDE SEQUENCE [LARGE SCALE GENOMIC DNA]</scope>
    <source>
        <strain evidence="6">QSDP1</strain>
    </source>
</reference>
<feature type="non-terminal residue" evidence="5">
    <location>
        <position position="638"/>
    </location>
</feature>
<dbReference type="EMBL" id="GL871413">
    <property type="protein sequence ID" value="EGC29595.1"/>
    <property type="molecule type" value="Genomic_DNA"/>
</dbReference>
<dbReference type="PANTHER" id="PTHR43347:SF1">
    <property type="entry name" value="AMP-DEPENDENT SYNTHETASE_LIGASE DOMAIN-CONTAINING PROTEIN"/>
    <property type="match status" value="1"/>
</dbReference>
<accession>F1A2I7</accession>
<evidence type="ECO:0000313" key="6">
    <source>
        <dbReference type="Proteomes" id="UP000001064"/>
    </source>
</evidence>
<dbReference type="Proteomes" id="UP000001064">
    <property type="component" value="Unassembled WGS sequence"/>
</dbReference>
<dbReference type="GO" id="GO:0050218">
    <property type="term" value="F:propionate-CoA ligase activity"/>
    <property type="evidence" value="ECO:0000318"/>
    <property type="project" value="GO_Central"/>
</dbReference>
<evidence type="ECO:0000313" key="5">
    <source>
        <dbReference type="EMBL" id="EGC29595.1"/>
    </source>
</evidence>
<feature type="domain" description="AMP-dependent synthetase/ligase" evidence="2">
    <location>
        <begin position="79"/>
        <end position="464"/>
    </location>
</feature>
<comment type="similarity">
    <text evidence="1">Belongs to the ATP-dependent AMP-binding enzyme family.</text>
</comment>
<evidence type="ECO:0000256" key="1">
    <source>
        <dbReference type="ARBA" id="ARBA00006432"/>
    </source>
</evidence>
<dbReference type="OrthoDB" id="10253869at2759"/>
<dbReference type="SUPFAM" id="SSF56801">
    <property type="entry name" value="Acetyl-CoA synthetase-like"/>
    <property type="match status" value="1"/>
</dbReference>
<dbReference type="Pfam" id="PF00501">
    <property type="entry name" value="AMP-binding"/>
    <property type="match status" value="1"/>
</dbReference>
<evidence type="ECO:0000259" key="3">
    <source>
        <dbReference type="Pfam" id="PF13193"/>
    </source>
</evidence>
<dbReference type="RefSeq" id="XP_003293879.1">
    <property type="nucleotide sequence ID" value="XM_003293831.1"/>
</dbReference>
<evidence type="ECO:0008006" key="7">
    <source>
        <dbReference type="Google" id="ProtNLM"/>
    </source>
</evidence>
<dbReference type="PANTHER" id="PTHR43347">
    <property type="entry name" value="ACYL-COA SYNTHETASE"/>
    <property type="match status" value="1"/>
</dbReference>
<gene>
    <name evidence="5" type="ORF">DICPUDRAFT_5486</name>
</gene>
<name>F1A2I7_DICPU</name>
<dbReference type="InterPro" id="IPR000873">
    <property type="entry name" value="AMP-dep_synth/lig_dom"/>
</dbReference>
<dbReference type="InterPro" id="IPR025110">
    <property type="entry name" value="AMP-bd_C"/>
</dbReference>
<dbReference type="InterPro" id="IPR045851">
    <property type="entry name" value="AMP-bd_C_sf"/>
</dbReference>